<accession>A0A1G6U7G4</accession>
<proteinExistence type="predicted"/>
<dbReference type="Proteomes" id="UP000198949">
    <property type="component" value="Unassembled WGS sequence"/>
</dbReference>
<dbReference type="RefSeq" id="WP_177154827.1">
    <property type="nucleotide sequence ID" value="NZ_FNAD01000003.1"/>
</dbReference>
<dbReference type="SUPFAM" id="SSF50475">
    <property type="entry name" value="FMN-binding split barrel"/>
    <property type="match status" value="1"/>
</dbReference>
<reference evidence="3" key="1">
    <citation type="submission" date="2016-10" db="EMBL/GenBank/DDBJ databases">
        <authorList>
            <person name="Varghese N."/>
            <person name="Submissions S."/>
        </authorList>
    </citation>
    <scope>NUCLEOTIDE SEQUENCE [LARGE SCALE GENOMIC DNA]</scope>
    <source>
        <strain evidence="3">CGMCC 4.3516</strain>
    </source>
</reference>
<dbReference type="InterPro" id="IPR011576">
    <property type="entry name" value="Pyridox_Oxase_N"/>
</dbReference>
<evidence type="ECO:0000313" key="3">
    <source>
        <dbReference type="Proteomes" id="UP000198949"/>
    </source>
</evidence>
<evidence type="ECO:0000313" key="2">
    <source>
        <dbReference type="EMBL" id="SDD37243.1"/>
    </source>
</evidence>
<dbReference type="AlphaFoldDB" id="A0A1G6U7G4"/>
<dbReference type="InterPro" id="IPR012349">
    <property type="entry name" value="Split_barrel_FMN-bd"/>
</dbReference>
<name>A0A1G6U7G4_9ACTN</name>
<sequence>MNAPAPLERLASTARGIIDANKYMTLATAGADGAPWASPVFFTPDGYRDLYWVSSPTAKHSRNIFDHAAVAIVVFDSQAPIGEAGAVYMRAEAGEVPADEIEASARRYASRFPELKYFAPEELRAPAPYRLFRARVSEHSVLIRGSDPDFGTGVDSRLKVDL</sequence>
<organism evidence="2 3">
    <name type="scientific">Glycomyces harbinensis</name>
    <dbReference type="NCBI Taxonomy" id="58114"/>
    <lineage>
        <taxon>Bacteria</taxon>
        <taxon>Bacillati</taxon>
        <taxon>Actinomycetota</taxon>
        <taxon>Actinomycetes</taxon>
        <taxon>Glycomycetales</taxon>
        <taxon>Glycomycetaceae</taxon>
        <taxon>Glycomyces</taxon>
    </lineage>
</organism>
<feature type="domain" description="Pyridoxamine 5'-phosphate oxidase N-terminal" evidence="1">
    <location>
        <begin position="14"/>
        <end position="138"/>
    </location>
</feature>
<dbReference type="Pfam" id="PF01243">
    <property type="entry name" value="PNPOx_N"/>
    <property type="match status" value="1"/>
</dbReference>
<dbReference type="STRING" id="58114.SAMN05216270_103359"/>
<protein>
    <submittedName>
        <fullName evidence="2">Pyridoxamine 5'-phosphate oxidase</fullName>
    </submittedName>
</protein>
<evidence type="ECO:0000259" key="1">
    <source>
        <dbReference type="Pfam" id="PF01243"/>
    </source>
</evidence>
<gene>
    <name evidence="2" type="ORF">SAMN05216270_103359</name>
</gene>
<keyword evidence="3" id="KW-1185">Reference proteome</keyword>
<dbReference type="Gene3D" id="2.30.110.10">
    <property type="entry name" value="Electron Transport, Fmn-binding Protein, Chain A"/>
    <property type="match status" value="1"/>
</dbReference>
<dbReference type="EMBL" id="FNAD01000003">
    <property type="protein sequence ID" value="SDD37243.1"/>
    <property type="molecule type" value="Genomic_DNA"/>
</dbReference>